<keyword evidence="1" id="KW-0472">Membrane</keyword>
<protein>
    <submittedName>
        <fullName evidence="2">Uncharacterized protein</fullName>
    </submittedName>
</protein>
<sequence length="76" mass="8536">MMQSGGQSVLFSVFLRRSSLLRIFLAILVLFGMFSGITVYAHSSALLYPKIPIDDFVREHLRALTLGKVSLSFEEN</sequence>
<feature type="transmembrane region" description="Helical" evidence="1">
    <location>
        <begin position="20"/>
        <end position="41"/>
    </location>
</feature>
<reference evidence="2 4" key="1">
    <citation type="submission" date="2018-06" db="EMBL/GenBank/DDBJ databases">
        <authorList>
            <consortium name="Pathogen Informatics"/>
            <person name="Doyle S."/>
        </authorList>
    </citation>
    <scope>NUCLEOTIDE SEQUENCE [LARGE SCALE GENOMIC DNA]</scope>
    <source>
        <strain evidence="2 4">NCTC12862</strain>
    </source>
</reference>
<organism evidence="2 4">
    <name type="scientific">Bartonella doshiae</name>
    <dbReference type="NCBI Taxonomy" id="33044"/>
    <lineage>
        <taxon>Bacteria</taxon>
        <taxon>Pseudomonadati</taxon>
        <taxon>Pseudomonadota</taxon>
        <taxon>Alphaproteobacteria</taxon>
        <taxon>Hyphomicrobiales</taxon>
        <taxon>Bartonellaceae</taxon>
        <taxon>Bartonella</taxon>
    </lineage>
</organism>
<dbReference type="AlphaFoldDB" id="A0A380ZDG4"/>
<gene>
    <name evidence="2" type="ORF">NCTC12862_00159</name>
    <name evidence="3" type="ORF">NCTC12862_01609</name>
</gene>
<dbReference type="EMBL" id="UFTF01000001">
    <property type="protein sequence ID" value="SUV44414.1"/>
    <property type="molecule type" value="Genomic_DNA"/>
</dbReference>
<proteinExistence type="predicted"/>
<dbReference type="RefSeq" id="WP_004854158.1">
    <property type="nucleotide sequence ID" value="NZ_CACVBH010000001.1"/>
</dbReference>
<keyword evidence="1" id="KW-1133">Transmembrane helix</keyword>
<accession>A0A380ZDG4</accession>
<evidence type="ECO:0000313" key="4">
    <source>
        <dbReference type="Proteomes" id="UP000254950"/>
    </source>
</evidence>
<dbReference type="EMBL" id="UFTF01000001">
    <property type="protein sequence ID" value="SUV46215.1"/>
    <property type="molecule type" value="Genomic_DNA"/>
</dbReference>
<evidence type="ECO:0000313" key="3">
    <source>
        <dbReference type="EMBL" id="SUV46215.1"/>
    </source>
</evidence>
<evidence type="ECO:0000313" key="2">
    <source>
        <dbReference type="EMBL" id="SUV44414.1"/>
    </source>
</evidence>
<keyword evidence="1" id="KW-0812">Transmembrane</keyword>
<dbReference type="Proteomes" id="UP000254950">
    <property type="component" value="Unassembled WGS sequence"/>
</dbReference>
<name>A0A380ZDG4_BARDO</name>
<evidence type="ECO:0000256" key="1">
    <source>
        <dbReference type="SAM" id="Phobius"/>
    </source>
</evidence>